<dbReference type="SUPFAM" id="SSF53850">
    <property type="entry name" value="Periplasmic binding protein-like II"/>
    <property type="match status" value="1"/>
</dbReference>
<keyword evidence="3" id="KW-1003">Cell membrane</keyword>
<dbReference type="Pfam" id="PF00060">
    <property type="entry name" value="Lig_chan"/>
    <property type="match status" value="1"/>
</dbReference>
<feature type="domain" description="Ionotropic glutamate receptor C-terminal" evidence="11">
    <location>
        <begin position="313"/>
        <end position="585"/>
    </location>
</feature>
<evidence type="ECO:0000256" key="1">
    <source>
        <dbReference type="ARBA" id="ARBA00004651"/>
    </source>
</evidence>
<dbReference type="InterPro" id="IPR052192">
    <property type="entry name" value="Insect_Ionotropic_Sensory_Rcpt"/>
</dbReference>
<dbReference type="RefSeq" id="XP_017770863.1">
    <property type="nucleotide sequence ID" value="XM_017915374.1"/>
</dbReference>
<feature type="chain" id="PRO_5046020159" evidence="10">
    <location>
        <begin position="22"/>
        <end position="616"/>
    </location>
</feature>
<dbReference type="InterPro" id="IPR001320">
    <property type="entry name" value="Iontro_rcpt_C"/>
</dbReference>
<evidence type="ECO:0000259" key="11">
    <source>
        <dbReference type="Pfam" id="PF00060"/>
    </source>
</evidence>
<evidence type="ECO:0000256" key="7">
    <source>
        <dbReference type="ARBA" id="ARBA00023170"/>
    </source>
</evidence>
<keyword evidence="6 9" id="KW-0472">Membrane</keyword>
<evidence type="ECO:0000256" key="8">
    <source>
        <dbReference type="ARBA" id="ARBA00023180"/>
    </source>
</evidence>
<organism evidence="12 13">
    <name type="scientific">Nicrophorus vespilloides</name>
    <name type="common">Boreal carrion beetle</name>
    <dbReference type="NCBI Taxonomy" id="110193"/>
    <lineage>
        <taxon>Eukaryota</taxon>
        <taxon>Metazoa</taxon>
        <taxon>Ecdysozoa</taxon>
        <taxon>Arthropoda</taxon>
        <taxon>Hexapoda</taxon>
        <taxon>Insecta</taxon>
        <taxon>Pterygota</taxon>
        <taxon>Neoptera</taxon>
        <taxon>Endopterygota</taxon>
        <taxon>Coleoptera</taxon>
        <taxon>Polyphaga</taxon>
        <taxon>Staphyliniformia</taxon>
        <taxon>Silphidae</taxon>
        <taxon>Nicrophorinae</taxon>
        <taxon>Nicrophorus</taxon>
    </lineage>
</organism>
<comment type="subcellular location">
    <subcellularLocation>
        <location evidence="1">Cell membrane</location>
        <topology evidence="1">Multi-pass membrane protein</topology>
    </subcellularLocation>
</comment>
<evidence type="ECO:0000256" key="3">
    <source>
        <dbReference type="ARBA" id="ARBA00022475"/>
    </source>
</evidence>
<feature type="transmembrane region" description="Helical" evidence="9">
    <location>
        <begin position="575"/>
        <end position="598"/>
    </location>
</feature>
<keyword evidence="12" id="KW-1185">Reference proteome</keyword>
<feature type="signal peptide" evidence="10">
    <location>
        <begin position="1"/>
        <end position="21"/>
    </location>
</feature>
<dbReference type="PANTHER" id="PTHR42643">
    <property type="entry name" value="IONOTROPIC RECEPTOR 20A-RELATED"/>
    <property type="match status" value="1"/>
</dbReference>
<evidence type="ECO:0000313" key="13">
    <source>
        <dbReference type="RefSeq" id="XP_017770863.1"/>
    </source>
</evidence>
<keyword evidence="7" id="KW-0675">Receptor</keyword>
<feature type="transmembrane region" description="Helical" evidence="9">
    <location>
        <begin position="384"/>
        <end position="405"/>
    </location>
</feature>
<gene>
    <name evidence="13" type="primary">LOC108558461</name>
</gene>
<dbReference type="Gene3D" id="1.10.287.70">
    <property type="match status" value="1"/>
</dbReference>
<name>A0ABM1M8G3_NICVS</name>
<dbReference type="Proteomes" id="UP000695000">
    <property type="component" value="Unplaced"/>
</dbReference>
<protein>
    <submittedName>
        <fullName evidence="13">Glutamate receptor 3-like</fullName>
    </submittedName>
</protein>
<evidence type="ECO:0000256" key="2">
    <source>
        <dbReference type="ARBA" id="ARBA00008685"/>
    </source>
</evidence>
<evidence type="ECO:0000256" key="6">
    <source>
        <dbReference type="ARBA" id="ARBA00023136"/>
    </source>
</evidence>
<dbReference type="Gene3D" id="3.40.190.10">
    <property type="entry name" value="Periplasmic binding protein-like II"/>
    <property type="match status" value="1"/>
</dbReference>
<keyword evidence="4 9" id="KW-0812">Transmembrane</keyword>
<feature type="transmembrane region" description="Helical" evidence="9">
    <location>
        <begin position="312"/>
        <end position="332"/>
    </location>
</feature>
<comment type="similarity">
    <text evidence="2">Belongs to the glutamate-gated ion channel (TC 1.A.10.1) family.</text>
</comment>
<reference evidence="13" key="1">
    <citation type="submission" date="2025-08" db="UniProtKB">
        <authorList>
            <consortium name="RefSeq"/>
        </authorList>
    </citation>
    <scope>IDENTIFICATION</scope>
    <source>
        <tissue evidence="13">Whole Larva</tissue>
    </source>
</reference>
<keyword evidence="8" id="KW-0325">Glycoprotein</keyword>
<evidence type="ECO:0000256" key="5">
    <source>
        <dbReference type="ARBA" id="ARBA00022989"/>
    </source>
</evidence>
<evidence type="ECO:0000256" key="10">
    <source>
        <dbReference type="SAM" id="SignalP"/>
    </source>
</evidence>
<keyword evidence="5 9" id="KW-1133">Transmembrane helix</keyword>
<dbReference type="PANTHER" id="PTHR42643:SF33">
    <property type="entry name" value="GLUTAMATE RECEPTOR 2-LIKE PROTEIN"/>
    <property type="match status" value="1"/>
</dbReference>
<dbReference type="GeneID" id="108558461"/>
<proteinExistence type="inferred from homology"/>
<keyword evidence="10" id="KW-0732">Signal</keyword>
<evidence type="ECO:0000256" key="4">
    <source>
        <dbReference type="ARBA" id="ARBA00022692"/>
    </source>
</evidence>
<evidence type="ECO:0000313" key="12">
    <source>
        <dbReference type="Proteomes" id="UP000695000"/>
    </source>
</evidence>
<evidence type="ECO:0000256" key="9">
    <source>
        <dbReference type="SAM" id="Phobius"/>
    </source>
</evidence>
<sequence length="616" mass="71293">MIGKLLLPIAFLLLVHPAVKCEPQTMLIEFLDHLQKNQPTKITAFLCWDKKILVQLWKQLSDLSIPINYETEDVSYQQPLEHQLFLLDYNCSFGEDILNLANKLDLFDFPFRWVILNLPSIHKDYNMFINSRIYLIQDYGIISPYKVATNMPYIYNNISNWRRNKFDAIKTLVDSNDRSNLFGLPINISIVYLYEDTVDHLDDMMHRNIDAITKHNYLLVKHIVEILNVTPSYVYQRTWGTPDPKTKLYNGLMGDLQSKSAEIGGTASFFTNDRISIVDYVGFTTPTRAKFIFRAPPLSAVSNVFILPFNTWVWYSCMLMLIIIFFVIYFIIKFEWLRGSHILIQEHGVLKPTVLDVIQMEIGAVCQQGSEAEPRSGAGKIATFLVFLSLMFLYTSYSANIVALLQSTTDSIKTLDDMLKSKMTLGVEETPYSRYYFQVNFLSKINGPTQKAIRETKVSPPNKPSNYMPLLEGVKKLREEFFGFHSECDTVYKVISNTFSESEKCGLQEIEYWAIPDPWVPIKKNSTFKEIIKIGYKKMKETGVQSRNFERIYSKKPKCHNQGANFKSVNLNDCYFAFAIFLIGFFISLMVFTIELIVAKNFQKTRMRAPTFLPRN</sequence>
<accession>A0ABM1M8G3</accession>